<dbReference type="EMBL" id="CAJNJA010007974">
    <property type="protein sequence ID" value="CAE7231326.1"/>
    <property type="molecule type" value="Genomic_DNA"/>
</dbReference>
<evidence type="ECO:0000256" key="1">
    <source>
        <dbReference type="SAM" id="MobiDB-lite"/>
    </source>
</evidence>
<dbReference type="InterPro" id="IPR036388">
    <property type="entry name" value="WH-like_DNA-bd_sf"/>
</dbReference>
<name>A0A812KN68_9DINO</name>
<dbReference type="AlphaFoldDB" id="A0A812KN68"/>
<feature type="compositionally biased region" description="Basic residues" evidence="1">
    <location>
        <begin position="154"/>
        <end position="170"/>
    </location>
</feature>
<feature type="region of interest" description="Disordered" evidence="1">
    <location>
        <begin position="244"/>
        <end position="266"/>
    </location>
</feature>
<dbReference type="Gene3D" id="1.10.10.10">
    <property type="entry name" value="Winged helix-like DNA-binding domain superfamily/Winged helix DNA-binding domain"/>
    <property type="match status" value="1"/>
</dbReference>
<dbReference type="OrthoDB" id="438976at2759"/>
<dbReference type="Proteomes" id="UP000601435">
    <property type="component" value="Unassembled WGS sequence"/>
</dbReference>
<proteinExistence type="predicted"/>
<feature type="domain" description="RQC" evidence="2">
    <location>
        <begin position="26"/>
        <end position="145"/>
    </location>
</feature>
<evidence type="ECO:0000313" key="3">
    <source>
        <dbReference type="EMBL" id="CAE7231326.1"/>
    </source>
</evidence>
<accession>A0A812KN68</accession>
<dbReference type="SMART" id="SM00956">
    <property type="entry name" value="RQC"/>
    <property type="match status" value="1"/>
</dbReference>
<evidence type="ECO:0000259" key="2">
    <source>
        <dbReference type="SMART" id="SM00956"/>
    </source>
</evidence>
<keyword evidence="4" id="KW-1185">Reference proteome</keyword>
<dbReference type="Pfam" id="PF09382">
    <property type="entry name" value="RQC"/>
    <property type="match status" value="1"/>
</dbReference>
<reference evidence="3" key="1">
    <citation type="submission" date="2021-02" db="EMBL/GenBank/DDBJ databases">
        <authorList>
            <person name="Dougan E. K."/>
            <person name="Rhodes N."/>
            <person name="Thang M."/>
            <person name="Chan C."/>
        </authorList>
    </citation>
    <scope>NUCLEOTIDE SEQUENCE</scope>
</reference>
<feature type="non-terminal residue" evidence="3">
    <location>
        <position position="357"/>
    </location>
</feature>
<dbReference type="InterPro" id="IPR018982">
    <property type="entry name" value="RQC_domain"/>
</dbReference>
<feature type="region of interest" description="Disordered" evidence="1">
    <location>
        <begin position="287"/>
        <end position="332"/>
    </location>
</feature>
<dbReference type="GO" id="GO:0043138">
    <property type="term" value="F:3'-5' DNA helicase activity"/>
    <property type="evidence" value="ECO:0007669"/>
    <property type="project" value="InterPro"/>
</dbReference>
<feature type="region of interest" description="Disordered" evidence="1">
    <location>
        <begin position="145"/>
        <end position="220"/>
    </location>
</feature>
<comment type="caution">
    <text evidence="3">The sequence shown here is derived from an EMBL/GenBank/DDBJ whole genome shotgun (WGS) entry which is preliminary data.</text>
</comment>
<feature type="non-terminal residue" evidence="3">
    <location>
        <position position="1"/>
    </location>
</feature>
<feature type="compositionally biased region" description="Low complexity" evidence="1">
    <location>
        <begin position="171"/>
        <end position="193"/>
    </location>
</feature>
<organism evidence="3 4">
    <name type="scientific">Symbiodinium necroappetens</name>
    <dbReference type="NCBI Taxonomy" id="1628268"/>
    <lineage>
        <taxon>Eukaryota</taxon>
        <taxon>Sar</taxon>
        <taxon>Alveolata</taxon>
        <taxon>Dinophyceae</taxon>
        <taxon>Suessiales</taxon>
        <taxon>Symbiodiniaceae</taxon>
        <taxon>Symbiodinium</taxon>
    </lineage>
</organism>
<dbReference type="GO" id="GO:0006260">
    <property type="term" value="P:DNA replication"/>
    <property type="evidence" value="ECO:0007669"/>
    <property type="project" value="InterPro"/>
</dbReference>
<sequence length="357" mass="39160">VICGGGPAMCDICKAARSGTTFHHDNVTREAQIAAQFLRAVRSLPAHGGSPITLNTVRDALLGAKHQKLARWQDVPGFGLLGDNGWSDREILRLLRRLVIESILAEEITTPVGASGNVTVAYLIEGHCINALLQGEMAVYLCRDTKPPQTSTTSKRRISRTATNSRKKAAAAKSAARVRSPAVAQSASSAPSQEAGLNPQQPVWHSHQPPAHQAQLPMQSMQPAFQQQHVMQSPPQQYPQLRQAYQHQNQQPVPQHWQIPQSQGQPNLQSQFLNPQAAPVLQQQFQHAPGPYQQPGGHVPQFRPQYEELPQPGHPHNHQPLGRQLSQPSVAAMQSQYLQAAPPQATHLPPRLHTDIL</sequence>
<protein>
    <submittedName>
        <fullName evidence="3">Blm protein</fullName>
    </submittedName>
</protein>
<evidence type="ECO:0000313" key="4">
    <source>
        <dbReference type="Proteomes" id="UP000601435"/>
    </source>
</evidence>
<gene>
    <name evidence="3" type="primary">Blm</name>
    <name evidence="3" type="ORF">SNEC2469_LOCUS3591</name>
</gene>
<dbReference type="GO" id="GO:0006281">
    <property type="term" value="P:DNA repair"/>
    <property type="evidence" value="ECO:0007669"/>
    <property type="project" value="InterPro"/>
</dbReference>